<feature type="region of interest" description="Disordered" evidence="1">
    <location>
        <begin position="68"/>
        <end position="90"/>
    </location>
</feature>
<feature type="non-terminal residue" evidence="2">
    <location>
        <position position="1"/>
    </location>
</feature>
<reference evidence="2" key="1">
    <citation type="journal article" date="2015" name="Nature">
        <title>Complex archaea that bridge the gap between prokaryotes and eukaryotes.</title>
        <authorList>
            <person name="Spang A."/>
            <person name="Saw J.H."/>
            <person name="Jorgensen S.L."/>
            <person name="Zaremba-Niedzwiedzka K."/>
            <person name="Martijn J."/>
            <person name="Lind A.E."/>
            <person name="van Eijk R."/>
            <person name="Schleper C."/>
            <person name="Guy L."/>
            <person name="Ettema T.J."/>
        </authorList>
    </citation>
    <scope>NUCLEOTIDE SEQUENCE</scope>
</reference>
<proteinExistence type="predicted"/>
<dbReference type="EMBL" id="LAZR01067417">
    <property type="protein sequence ID" value="KKK51626.1"/>
    <property type="molecule type" value="Genomic_DNA"/>
</dbReference>
<sequence length="90" mass="10284">KAGPEDLAYRAHMVSGILRAGRIWYVSRDWAFDVISQCAKFPLVEHDDLVATCVIAWAFMRRMGDMELPDDEKGNELSLWTRPKPKSPYG</sequence>
<accession>A0A0F8YUE7</accession>
<evidence type="ECO:0008006" key="3">
    <source>
        <dbReference type="Google" id="ProtNLM"/>
    </source>
</evidence>
<protein>
    <recommendedName>
        <fullName evidence="3">Terminase large subunit gp17-like C-terminal domain-containing protein</fullName>
    </recommendedName>
</protein>
<dbReference type="AlphaFoldDB" id="A0A0F8YUE7"/>
<organism evidence="2">
    <name type="scientific">marine sediment metagenome</name>
    <dbReference type="NCBI Taxonomy" id="412755"/>
    <lineage>
        <taxon>unclassified sequences</taxon>
        <taxon>metagenomes</taxon>
        <taxon>ecological metagenomes</taxon>
    </lineage>
</organism>
<evidence type="ECO:0000313" key="2">
    <source>
        <dbReference type="EMBL" id="KKK51626.1"/>
    </source>
</evidence>
<evidence type="ECO:0000256" key="1">
    <source>
        <dbReference type="SAM" id="MobiDB-lite"/>
    </source>
</evidence>
<gene>
    <name evidence="2" type="ORF">LCGC14_3113090</name>
</gene>
<comment type="caution">
    <text evidence="2">The sequence shown here is derived from an EMBL/GenBank/DDBJ whole genome shotgun (WGS) entry which is preliminary data.</text>
</comment>
<name>A0A0F8YUE7_9ZZZZ</name>